<evidence type="ECO:0000259" key="3">
    <source>
        <dbReference type="Pfam" id="PF04082"/>
    </source>
</evidence>
<sequence>MMRSRLAAVEAKVGMRSSDSLPEGDENVDFHESGLAGAMEDAAFDIGQVRRWQDNNENNLSSQQASQGISRKWYSPMPFNACIAALPSRSDCDWIVEAFLQDLNWFCGCLHEPSIICTYGEFWKDGNEIQDDMFLSVLFAILSNSAYLLSDERLASAPLEMASIRDFASFWFDCSFASFYRCDGLAEPSLVGLQAMIALNYAFHLSGNSKTHRSMFAINIGTARALNLHLLGSQMAGSAEHIILREMGRRAWWTLVETEWYFTPYHRYSYVAPHQFDTALPSLTDDGLTTALTSTSFTSLTYLLFTSHSSRILYDLYGTLQPYQNPSYEAVLKASSQLDGLYASFIQLRIESSSPSTTHFAKRIIGMSLAYRSYLVHRAYFVKSLSDKSFSQTHSACVDAARTILSMFDEGILSTFFRLWNVTIWLVAAGLIMALDLVKASSDRRTPGDAPARRSRLITLARLLATVADQSGIGIRGAKLIRHLYSMESDIIAGRRPSLAGITKQEIVRLVQPCRRSGAEGDSGEADSASTPVEQRAGEFAAYATANSNSENSVGLDTENLDEFMFLPSSWAGNDDLDTMQLSFNIEGTEMTERDHFLDFFADLHP</sequence>
<dbReference type="InterPro" id="IPR050613">
    <property type="entry name" value="Sec_Metabolite_Reg"/>
</dbReference>
<comment type="caution">
    <text evidence="4">The sequence shown here is derived from an EMBL/GenBank/DDBJ whole genome shotgun (WGS) entry which is preliminary data.</text>
</comment>
<evidence type="ECO:0000256" key="1">
    <source>
        <dbReference type="ARBA" id="ARBA00004123"/>
    </source>
</evidence>
<evidence type="ECO:0000256" key="2">
    <source>
        <dbReference type="ARBA" id="ARBA00023242"/>
    </source>
</evidence>
<dbReference type="GO" id="GO:0003677">
    <property type="term" value="F:DNA binding"/>
    <property type="evidence" value="ECO:0007669"/>
    <property type="project" value="InterPro"/>
</dbReference>
<dbReference type="AlphaFoldDB" id="A0A9N9ZL78"/>
<dbReference type="OrthoDB" id="410267at2759"/>
<dbReference type="PANTHER" id="PTHR31001:SF90">
    <property type="entry name" value="CENTROMERE DNA-BINDING PROTEIN COMPLEX CBF3 SUBUNIT B"/>
    <property type="match status" value="1"/>
</dbReference>
<keyword evidence="2" id="KW-0539">Nucleus</keyword>
<dbReference type="Proteomes" id="UP000775872">
    <property type="component" value="Unassembled WGS sequence"/>
</dbReference>
<keyword evidence="5" id="KW-1185">Reference proteome</keyword>
<protein>
    <recommendedName>
        <fullName evidence="3">Xylanolytic transcriptional activator regulatory domain-containing protein</fullName>
    </recommendedName>
</protein>
<evidence type="ECO:0000313" key="4">
    <source>
        <dbReference type="EMBL" id="CAH0057215.1"/>
    </source>
</evidence>
<dbReference type="CDD" id="cd12148">
    <property type="entry name" value="fungal_TF_MHR"/>
    <property type="match status" value="1"/>
</dbReference>
<organism evidence="4 5">
    <name type="scientific">Clonostachys solani</name>
    <dbReference type="NCBI Taxonomy" id="160281"/>
    <lineage>
        <taxon>Eukaryota</taxon>
        <taxon>Fungi</taxon>
        <taxon>Dikarya</taxon>
        <taxon>Ascomycota</taxon>
        <taxon>Pezizomycotina</taxon>
        <taxon>Sordariomycetes</taxon>
        <taxon>Hypocreomycetidae</taxon>
        <taxon>Hypocreales</taxon>
        <taxon>Bionectriaceae</taxon>
        <taxon>Clonostachys</taxon>
    </lineage>
</organism>
<feature type="domain" description="Xylanolytic transcriptional activator regulatory" evidence="3">
    <location>
        <begin position="97"/>
        <end position="333"/>
    </location>
</feature>
<accession>A0A9N9ZL78</accession>
<comment type="subcellular location">
    <subcellularLocation>
        <location evidence="1">Nucleus</location>
    </subcellularLocation>
</comment>
<gene>
    <name evidence="4" type="ORF">CSOL1703_00006988</name>
</gene>
<dbReference type="EMBL" id="CABFOC020000074">
    <property type="protein sequence ID" value="CAH0057215.1"/>
    <property type="molecule type" value="Genomic_DNA"/>
</dbReference>
<evidence type="ECO:0000313" key="5">
    <source>
        <dbReference type="Proteomes" id="UP000775872"/>
    </source>
</evidence>
<dbReference type="PANTHER" id="PTHR31001">
    <property type="entry name" value="UNCHARACTERIZED TRANSCRIPTIONAL REGULATORY PROTEIN"/>
    <property type="match status" value="1"/>
</dbReference>
<dbReference type="InterPro" id="IPR007219">
    <property type="entry name" value="XnlR_reg_dom"/>
</dbReference>
<dbReference type="GO" id="GO:0008270">
    <property type="term" value="F:zinc ion binding"/>
    <property type="evidence" value="ECO:0007669"/>
    <property type="project" value="InterPro"/>
</dbReference>
<reference evidence="4" key="1">
    <citation type="submission" date="2021-10" db="EMBL/GenBank/DDBJ databases">
        <authorList>
            <person name="Piombo E."/>
        </authorList>
    </citation>
    <scope>NUCLEOTIDE SEQUENCE</scope>
</reference>
<name>A0A9N9ZL78_9HYPO</name>
<dbReference type="Pfam" id="PF04082">
    <property type="entry name" value="Fungal_trans"/>
    <property type="match status" value="1"/>
</dbReference>
<dbReference type="GO" id="GO:0006351">
    <property type="term" value="P:DNA-templated transcription"/>
    <property type="evidence" value="ECO:0007669"/>
    <property type="project" value="InterPro"/>
</dbReference>
<proteinExistence type="predicted"/>
<dbReference type="GO" id="GO:0005634">
    <property type="term" value="C:nucleus"/>
    <property type="evidence" value="ECO:0007669"/>
    <property type="project" value="UniProtKB-SubCell"/>
</dbReference>